<dbReference type="CDD" id="cd06222">
    <property type="entry name" value="RNase_H_like"/>
    <property type="match status" value="1"/>
</dbReference>
<dbReference type="Pfam" id="PF13456">
    <property type="entry name" value="RVT_3"/>
    <property type="match status" value="1"/>
</dbReference>
<dbReference type="GO" id="GO:0004523">
    <property type="term" value="F:RNA-DNA hybrid ribonuclease activity"/>
    <property type="evidence" value="ECO:0007669"/>
    <property type="project" value="InterPro"/>
</dbReference>
<proteinExistence type="predicted"/>
<dbReference type="PANTHER" id="PTHR47723">
    <property type="entry name" value="OS05G0353850 PROTEIN"/>
    <property type="match status" value="1"/>
</dbReference>
<dbReference type="PANTHER" id="PTHR47723:SF19">
    <property type="entry name" value="POLYNUCLEOTIDYL TRANSFERASE, RIBONUCLEASE H-LIKE SUPERFAMILY PROTEIN"/>
    <property type="match status" value="1"/>
</dbReference>
<reference evidence="2" key="1">
    <citation type="submission" date="2018-02" db="EMBL/GenBank/DDBJ databases">
        <authorList>
            <person name="Cohen D.B."/>
            <person name="Kent A.D."/>
        </authorList>
    </citation>
    <scope>NUCLEOTIDE SEQUENCE</scope>
</reference>
<feature type="domain" description="RNase H type-1" evidence="1">
    <location>
        <begin position="31"/>
        <end position="149"/>
    </location>
</feature>
<name>A0A2N9GQH4_FAGSY</name>
<dbReference type="AlphaFoldDB" id="A0A2N9GQH4"/>
<accession>A0A2N9GQH4</accession>
<dbReference type="EMBL" id="OIVN01002224">
    <property type="protein sequence ID" value="SPD01718.1"/>
    <property type="molecule type" value="Genomic_DNA"/>
</dbReference>
<sequence length="183" mass="20089">MESSAFVNRSFAQGDLGLWQRPSKGVVKVNSDADVGKNWSSVAVVARDWRREVVFTYSKKVNTTIPLQAEAEGVLWAVQLSKFHGMDNVIFKSDSKMCMDAIASSNGSCPWLILNCILDLSGLSSCFSNCSFVWINREANSTSHCLAKWSHQACWWGFFGVGLEPSCFSQACAADLRPSCLGS</sequence>
<dbReference type="InterPro" id="IPR053151">
    <property type="entry name" value="RNase_H-like"/>
</dbReference>
<dbReference type="InterPro" id="IPR012337">
    <property type="entry name" value="RNaseH-like_sf"/>
</dbReference>
<dbReference type="Gene3D" id="3.30.420.10">
    <property type="entry name" value="Ribonuclease H-like superfamily/Ribonuclease H"/>
    <property type="match status" value="1"/>
</dbReference>
<organism evidence="2">
    <name type="scientific">Fagus sylvatica</name>
    <name type="common">Beechnut</name>
    <dbReference type="NCBI Taxonomy" id="28930"/>
    <lineage>
        <taxon>Eukaryota</taxon>
        <taxon>Viridiplantae</taxon>
        <taxon>Streptophyta</taxon>
        <taxon>Embryophyta</taxon>
        <taxon>Tracheophyta</taxon>
        <taxon>Spermatophyta</taxon>
        <taxon>Magnoliopsida</taxon>
        <taxon>eudicotyledons</taxon>
        <taxon>Gunneridae</taxon>
        <taxon>Pentapetalae</taxon>
        <taxon>rosids</taxon>
        <taxon>fabids</taxon>
        <taxon>Fagales</taxon>
        <taxon>Fagaceae</taxon>
        <taxon>Fagus</taxon>
    </lineage>
</organism>
<dbReference type="GO" id="GO:0003676">
    <property type="term" value="F:nucleic acid binding"/>
    <property type="evidence" value="ECO:0007669"/>
    <property type="project" value="InterPro"/>
</dbReference>
<gene>
    <name evidence="2" type="ORF">FSB_LOCUS29600</name>
</gene>
<evidence type="ECO:0000259" key="1">
    <source>
        <dbReference type="Pfam" id="PF13456"/>
    </source>
</evidence>
<evidence type="ECO:0000313" key="2">
    <source>
        <dbReference type="EMBL" id="SPD01718.1"/>
    </source>
</evidence>
<dbReference type="InterPro" id="IPR044730">
    <property type="entry name" value="RNase_H-like_dom_plant"/>
</dbReference>
<dbReference type="InterPro" id="IPR036397">
    <property type="entry name" value="RNaseH_sf"/>
</dbReference>
<dbReference type="SUPFAM" id="SSF53098">
    <property type="entry name" value="Ribonuclease H-like"/>
    <property type="match status" value="1"/>
</dbReference>
<dbReference type="InterPro" id="IPR002156">
    <property type="entry name" value="RNaseH_domain"/>
</dbReference>
<protein>
    <recommendedName>
        <fullName evidence="1">RNase H type-1 domain-containing protein</fullName>
    </recommendedName>
</protein>